<dbReference type="Pfam" id="PF00501">
    <property type="entry name" value="AMP-binding"/>
    <property type="match status" value="1"/>
</dbReference>
<gene>
    <name evidence="5" type="ORF">HF526_05810</name>
</gene>
<dbReference type="PANTHER" id="PTHR43201">
    <property type="entry name" value="ACYL-COA SYNTHETASE"/>
    <property type="match status" value="1"/>
</dbReference>
<reference evidence="5 6" key="1">
    <citation type="submission" date="2020-04" db="EMBL/GenBank/DDBJ databases">
        <authorList>
            <person name="Klaysubun C."/>
            <person name="Duangmal K."/>
            <person name="Lipun K."/>
        </authorList>
    </citation>
    <scope>NUCLEOTIDE SEQUENCE [LARGE SCALE GENOMIC DNA]</scope>
    <source>
        <strain evidence="5 6">K10HN5</strain>
    </source>
</reference>
<dbReference type="InterPro" id="IPR042099">
    <property type="entry name" value="ANL_N_sf"/>
</dbReference>
<protein>
    <submittedName>
        <fullName evidence="5">Acyl--CoA ligase</fullName>
    </submittedName>
</protein>
<proteinExistence type="inferred from homology"/>
<keyword evidence="6" id="KW-1185">Reference proteome</keyword>
<evidence type="ECO:0000313" key="6">
    <source>
        <dbReference type="Proteomes" id="UP000820669"/>
    </source>
</evidence>
<sequence>MLTSLSSERIRAFRAAGHWRDSTIYGLVREHADRTPHKVAVRERDRQVTYAELVDAADRLAATLYGHRVRPGQRVAVWLPSRLETAVALLACSRNGYVACPSLHRDHTVGEIVELLRRMRAAALIAEVGYGADADRHDVFAEVRDLPGLRLALPLTPRDGSAAVLPELPAPAAEAPVRTDPDTVVYLAFTSGTTGAPKGVMHSDNTLLAPARAMAGDWALDAGMCVYSLSPLSHNLGLGAMIMTLAGGGEFVVHDLPRGASLADRLREVGASFVFGVPTHAIDLLAELRERPGTGLPSVRGFRVSGAPVPPVVAQGLLDLGIVPQSGYGMTEAGSHHYTVPDDAPALIVETSGRACAGYEVTIFSQEDPDQVLPPGEIGQIGARGASLMLGYFDDQAATEDSFNADGWFMTGDLGWLDEAGYLRITGRKKDVIIRGGHNIFPAKIENFAMRHAGVDKAAVIGVPDERLGERVCLVVKPLPGQQVDADGLLRHLDESGLSKYDMPEYFLALDEIPLMPSGKILKRRLVEWVDEGRVTPSSVRFTPAVRS</sequence>
<dbReference type="GO" id="GO:0016874">
    <property type="term" value="F:ligase activity"/>
    <property type="evidence" value="ECO:0007669"/>
    <property type="project" value="UniProtKB-KW"/>
</dbReference>
<comment type="similarity">
    <text evidence="1">Belongs to the ATP-dependent AMP-binding enzyme family.</text>
</comment>
<dbReference type="PANTHER" id="PTHR43201:SF5">
    <property type="entry name" value="MEDIUM-CHAIN ACYL-COA LIGASE ACSF2, MITOCHONDRIAL"/>
    <property type="match status" value="1"/>
</dbReference>
<comment type="caution">
    <text evidence="5">The sequence shown here is derived from an EMBL/GenBank/DDBJ whole genome shotgun (WGS) entry which is preliminary data.</text>
</comment>
<feature type="domain" description="AMP-binding enzyme C-terminal" evidence="4">
    <location>
        <begin position="444"/>
        <end position="520"/>
    </location>
</feature>
<dbReference type="Pfam" id="PF13193">
    <property type="entry name" value="AMP-binding_C"/>
    <property type="match status" value="1"/>
</dbReference>
<name>A0ABX1S5H2_9PSEU</name>
<evidence type="ECO:0000259" key="3">
    <source>
        <dbReference type="Pfam" id="PF00501"/>
    </source>
</evidence>
<feature type="domain" description="AMP-dependent synthetase/ligase" evidence="3">
    <location>
        <begin position="29"/>
        <end position="393"/>
    </location>
</feature>
<organism evidence="5 6">
    <name type="scientific">Pseudonocardia acidicola</name>
    <dbReference type="NCBI Taxonomy" id="2724939"/>
    <lineage>
        <taxon>Bacteria</taxon>
        <taxon>Bacillati</taxon>
        <taxon>Actinomycetota</taxon>
        <taxon>Actinomycetes</taxon>
        <taxon>Pseudonocardiales</taxon>
        <taxon>Pseudonocardiaceae</taxon>
        <taxon>Pseudonocardia</taxon>
    </lineage>
</organism>
<dbReference type="EMBL" id="JAAXLA010000007">
    <property type="protein sequence ID" value="NMH96833.1"/>
    <property type="molecule type" value="Genomic_DNA"/>
</dbReference>
<keyword evidence="2 5" id="KW-0436">Ligase</keyword>
<dbReference type="SUPFAM" id="SSF56801">
    <property type="entry name" value="Acetyl-CoA synthetase-like"/>
    <property type="match status" value="1"/>
</dbReference>
<dbReference type="InterPro" id="IPR000873">
    <property type="entry name" value="AMP-dep_synth/lig_dom"/>
</dbReference>
<evidence type="ECO:0000256" key="1">
    <source>
        <dbReference type="ARBA" id="ARBA00006432"/>
    </source>
</evidence>
<evidence type="ECO:0000259" key="4">
    <source>
        <dbReference type="Pfam" id="PF13193"/>
    </source>
</evidence>
<dbReference type="InterPro" id="IPR020845">
    <property type="entry name" value="AMP-binding_CS"/>
</dbReference>
<dbReference type="Gene3D" id="3.30.300.30">
    <property type="match status" value="1"/>
</dbReference>
<evidence type="ECO:0000313" key="5">
    <source>
        <dbReference type="EMBL" id="NMH96833.1"/>
    </source>
</evidence>
<dbReference type="Proteomes" id="UP000820669">
    <property type="component" value="Unassembled WGS sequence"/>
</dbReference>
<dbReference type="PROSITE" id="PS00455">
    <property type="entry name" value="AMP_BINDING"/>
    <property type="match status" value="1"/>
</dbReference>
<accession>A0ABX1S5H2</accession>
<dbReference type="InterPro" id="IPR045851">
    <property type="entry name" value="AMP-bd_C_sf"/>
</dbReference>
<evidence type="ECO:0000256" key="2">
    <source>
        <dbReference type="ARBA" id="ARBA00022598"/>
    </source>
</evidence>
<dbReference type="InterPro" id="IPR025110">
    <property type="entry name" value="AMP-bd_C"/>
</dbReference>
<dbReference type="Gene3D" id="3.40.50.12780">
    <property type="entry name" value="N-terminal domain of ligase-like"/>
    <property type="match status" value="1"/>
</dbReference>